<reference evidence="1" key="2">
    <citation type="submission" date="2022-01" db="EMBL/GenBank/DDBJ databases">
        <authorList>
            <person name="Yamashiro T."/>
            <person name="Shiraishi A."/>
            <person name="Satake H."/>
            <person name="Nakayama K."/>
        </authorList>
    </citation>
    <scope>NUCLEOTIDE SEQUENCE</scope>
</reference>
<accession>A0ABQ5J920</accession>
<organism evidence="1 2">
    <name type="scientific">Tanacetum coccineum</name>
    <dbReference type="NCBI Taxonomy" id="301880"/>
    <lineage>
        <taxon>Eukaryota</taxon>
        <taxon>Viridiplantae</taxon>
        <taxon>Streptophyta</taxon>
        <taxon>Embryophyta</taxon>
        <taxon>Tracheophyta</taxon>
        <taxon>Spermatophyta</taxon>
        <taxon>Magnoliopsida</taxon>
        <taxon>eudicotyledons</taxon>
        <taxon>Gunneridae</taxon>
        <taxon>Pentapetalae</taxon>
        <taxon>asterids</taxon>
        <taxon>campanulids</taxon>
        <taxon>Asterales</taxon>
        <taxon>Asteraceae</taxon>
        <taxon>Asteroideae</taxon>
        <taxon>Anthemideae</taxon>
        <taxon>Anthemidinae</taxon>
        <taxon>Tanacetum</taxon>
    </lineage>
</organism>
<comment type="caution">
    <text evidence="1">The sequence shown here is derived from an EMBL/GenBank/DDBJ whole genome shotgun (WGS) entry which is preliminary data.</text>
</comment>
<name>A0ABQ5J920_9ASTR</name>
<proteinExistence type="predicted"/>
<evidence type="ECO:0000313" key="1">
    <source>
        <dbReference type="EMBL" id="GJU07664.1"/>
    </source>
</evidence>
<keyword evidence="2" id="KW-1185">Reference proteome</keyword>
<sequence length="157" mass="17846">MVPGYPSSLMKARIVQIKRVTLFVHLESDGVLVVRSSIPEFLHVDSRDTCSDQKGLMKGSVRENVQCNLKCWFFRFECGAQFVIAASNLETLFPWNKSIVKCLLLFFCDTHDSAKKESTQFIYKQVYTDTISKDPELALNACNTIRKITVDSELKLA</sequence>
<evidence type="ECO:0000313" key="2">
    <source>
        <dbReference type="Proteomes" id="UP001151760"/>
    </source>
</evidence>
<dbReference type="EMBL" id="BQNB010021562">
    <property type="protein sequence ID" value="GJU07664.1"/>
    <property type="molecule type" value="Genomic_DNA"/>
</dbReference>
<reference evidence="1" key="1">
    <citation type="journal article" date="2022" name="Int. J. Mol. Sci.">
        <title>Draft Genome of Tanacetum Coccineum: Genomic Comparison of Closely Related Tanacetum-Family Plants.</title>
        <authorList>
            <person name="Yamashiro T."/>
            <person name="Shiraishi A."/>
            <person name="Nakayama K."/>
            <person name="Satake H."/>
        </authorList>
    </citation>
    <scope>NUCLEOTIDE SEQUENCE</scope>
</reference>
<dbReference type="Proteomes" id="UP001151760">
    <property type="component" value="Unassembled WGS sequence"/>
</dbReference>
<gene>
    <name evidence="1" type="ORF">Tco_1124094</name>
</gene>
<protein>
    <submittedName>
        <fullName evidence="1">Uncharacterized protein</fullName>
    </submittedName>
</protein>